<proteinExistence type="predicted"/>
<evidence type="ECO:0000313" key="1">
    <source>
        <dbReference type="EMBL" id="CAG6479740.1"/>
    </source>
</evidence>
<sequence>MMNEYFSKYFCLHFLWPSVPVGGDDDGCCRYATQINKPKLPHDGIRLIYHYGRQKNPNALISNRILVYVFVSIKSSDLAAVLLVRSTGKVLKSDPPARELQCIQIT</sequence>
<name>A0A8D8BU70_CULPI</name>
<reference evidence="1" key="1">
    <citation type="submission" date="2021-05" db="EMBL/GenBank/DDBJ databases">
        <authorList>
            <person name="Alioto T."/>
            <person name="Alioto T."/>
            <person name="Gomez Garrido J."/>
        </authorList>
    </citation>
    <scope>NUCLEOTIDE SEQUENCE</scope>
</reference>
<dbReference type="EMBL" id="HBUE01086197">
    <property type="protein sequence ID" value="CAG6479740.1"/>
    <property type="molecule type" value="Transcribed_RNA"/>
</dbReference>
<protein>
    <submittedName>
        <fullName evidence="1">(northern house mosquito) hypothetical protein</fullName>
    </submittedName>
</protein>
<accession>A0A8D8BU70</accession>
<organism evidence="1">
    <name type="scientific">Culex pipiens</name>
    <name type="common">House mosquito</name>
    <dbReference type="NCBI Taxonomy" id="7175"/>
    <lineage>
        <taxon>Eukaryota</taxon>
        <taxon>Metazoa</taxon>
        <taxon>Ecdysozoa</taxon>
        <taxon>Arthropoda</taxon>
        <taxon>Hexapoda</taxon>
        <taxon>Insecta</taxon>
        <taxon>Pterygota</taxon>
        <taxon>Neoptera</taxon>
        <taxon>Endopterygota</taxon>
        <taxon>Diptera</taxon>
        <taxon>Nematocera</taxon>
        <taxon>Culicoidea</taxon>
        <taxon>Culicidae</taxon>
        <taxon>Culicinae</taxon>
        <taxon>Culicini</taxon>
        <taxon>Culex</taxon>
        <taxon>Culex</taxon>
    </lineage>
</organism>
<dbReference type="AlphaFoldDB" id="A0A8D8BU70"/>